<evidence type="ECO:0008006" key="3">
    <source>
        <dbReference type="Google" id="ProtNLM"/>
    </source>
</evidence>
<evidence type="ECO:0000313" key="2">
    <source>
        <dbReference type="Proteomes" id="UP000019184"/>
    </source>
</evidence>
<evidence type="ECO:0000313" key="1">
    <source>
        <dbReference type="EMBL" id="CDH45197.1"/>
    </source>
</evidence>
<dbReference type="AlphaFoldDB" id="A0A7U7J4F7"/>
<accession>A0A7U7J4F7</accession>
<dbReference type="Proteomes" id="UP000019184">
    <property type="component" value="Unassembled WGS sequence"/>
</dbReference>
<keyword evidence="2" id="KW-1185">Reference proteome</keyword>
<organism evidence="1 2">
    <name type="scientific">Candidatus Contendobacter odensis Run_B_J11</name>
    <dbReference type="NCBI Taxonomy" id="1400861"/>
    <lineage>
        <taxon>Bacteria</taxon>
        <taxon>Pseudomonadati</taxon>
        <taxon>Pseudomonadota</taxon>
        <taxon>Gammaproteobacteria</taxon>
        <taxon>Candidatus Competibacteraceae</taxon>
        <taxon>Candidatus Contendibacter</taxon>
    </lineage>
</organism>
<protein>
    <recommendedName>
        <fullName evidence="3">Transposase</fullName>
    </recommendedName>
</protein>
<reference evidence="1 2" key="1">
    <citation type="journal article" date="2014" name="ISME J.">
        <title>Candidatus Competibacter-lineage genomes retrieved from metagenomes reveal functional metabolic diversity.</title>
        <authorList>
            <person name="McIlroy S.J."/>
            <person name="Albertsen M."/>
            <person name="Andresen E.K."/>
            <person name="Saunders A.M."/>
            <person name="Kristiansen R."/>
            <person name="Stokholm-Bjerregaard M."/>
            <person name="Nielsen K.L."/>
            <person name="Nielsen P.H."/>
        </authorList>
    </citation>
    <scope>NUCLEOTIDE SEQUENCE [LARGE SCALE GENOMIC DNA]</scope>
    <source>
        <strain evidence="1 2">Run_B_J11</strain>
    </source>
</reference>
<dbReference type="EMBL" id="CBTK010000129">
    <property type="protein sequence ID" value="CDH45197.1"/>
    <property type="molecule type" value="Genomic_DNA"/>
</dbReference>
<comment type="caution">
    <text evidence="1">The sequence shown here is derived from an EMBL/GenBank/DDBJ whole genome shotgun (WGS) entry which is preliminary data.</text>
</comment>
<gene>
    <name evidence="1" type="ORF">BN874_2140021</name>
</gene>
<sequence length="54" mass="6244">MRSEEGRRCRDTFLSLKKTCRKHGLSFWEYLKDQGSGLNVIPRLADFIRQAAAS</sequence>
<name>A0A7U7J4F7_9GAMM</name>
<proteinExistence type="predicted"/>